<dbReference type="PANTHER" id="PTHR18866">
    <property type="entry name" value="CARBOXYLASE:PYRUVATE/ACETYL-COA/PROPIONYL-COA CARBOXYLASE"/>
    <property type="match status" value="1"/>
</dbReference>
<keyword evidence="4" id="KW-0067">ATP-binding</keyword>
<evidence type="ECO:0000313" key="7">
    <source>
        <dbReference type="EMBL" id="CQD24337.1"/>
    </source>
</evidence>
<protein>
    <recommendedName>
        <fullName evidence="1">biotin carboxylase</fullName>
        <ecNumber evidence="1">6.3.4.14</ecNumber>
    </recommendedName>
</protein>
<dbReference type="Proteomes" id="UP000182227">
    <property type="component" value="Unassembled WGS sequence"/>
</dbReference>
<dbReference type="InterPro" id="IPR016185">
    <property type="entry name" value="PreATP-grasp_dom_sf"/>
</dbReference>
<dbReference type="EC" id="6.3.4.14" evidence="1"/>
<dbReference type="InterPro" id="IPR011764">
    <property type="entry name" value="Biotin_carboxylation_dom"/>
</dbReference>
<evidence type="ECO:0000256" key="4">
    <source>
        <dbReference type="ARBA" id="ARBA00022840"/>
    </source>
</evidence>
<dbReference type="SUPFAM" id="SSF52440">
    <property type="entry name" value="PreATP-grasp domain"/>
    <property type="match status" value="1"/>
</dbReference>
<dbReference type="PROSITE" id="PS50979">
    <property type="entry name" value="BC"/>
    <property type="match status" value="1"/>
</dbReference>
<gene>
    <name evidence="7" type="ORF">BN970_06387</name>
</gene>
<accession>A0A0U1DZ70</accession>
<evidence type="ECO:0000256" key="2">
    <source>
        <dbReference type="ARBA" id="ARBA00022598"/>
    </source>
</evidence>
<evidence type="ECO:0000259" key="6">
    <source>
        <dbReference type="PROSITE" id="PS50979"/>
    </source>
</evidence>
<feature type="domain" description="Biotin carboxylation" evidence="6">
    <location>
        <begin position="1"/>
        <end position="140"/>
    </location>
</feature>
<name>A0A0U1DZ70_9MYCO</name>
<evidence type="ECO:0000313" key="8">
    <source>
        <dbReference type="Proteomes" id="UP000182227"/>
    </source>
</evidence>
<dbReference type="Gene3D" id="3.40.50.20">
    <property type="match status" value="1"/>
</dbReference>
<keyword evidence="2" id="KW-0436">Ligase</keyword>
<dbReference type="GO" id="GO:0005524">
    <property type="term" value="F:ATP binding"/>
    <property type="evidence" value="ECO:0007669"/>
    <property type="project" value="UniProtKB-KW"/>
</dbReference>
<dbReference type="GO" id="GO:0004075">
    <property type="term" value="F:biotin carboxylase activity"/>
    <property type="evidence" value="ECO:0007669"/>
    <property type="project" value="UniProtKB-EC"/>
</dbReference>
<dbReference type="EMBL" id="CTEF01000007">
    <property type="protein sequence ID" value="CQD24337.1"/>
    <property type="molecule type" value="Genomic_DNA"/>
</dbReference>
<dbReference type="InterPro" id="IPR005481">
    <property type="entry name" value="BC-like_N"/>
</dbReference>
<sequence length="140" mass="14568">MFDTVLVANRGEIAVRVIRTLRTMGIRSVAVFSDADAGARHVAEADTAVHIGPAAARQSYLDIDAVVSAAQASGAQAVHPGYGFLSENADFAAALQAAGIVFIGRRAGDRHHGRQDRGQGRGFGVRCPRGAGYLAAGPDR</sequence>
<keyword evidence="3" id="KW-0547">Nucleotide-binding</keyword>
<dbReference type="AlphaFoldDB" id="A0A0U1DZ70"/>
<evidence type="ECO:0000256" key="5">
    <source>
        <dbReference type="ARBA" id="ARBA00023267"/>
    </source>
</evidence>
<organism evidence="7 8">
    <name type="scientific">Mycolicibacterium conceptionense</name>
    <dbReference type="NCBI Taxonomy" id="451644"/>
    <lineage>
        <taxon>Bacteria</taxon>
        <taxon>Bacillati</taxon>
        <taxon>Actinomycetota</taxon>
        <taxon>Actinomycetes</taxon>
        <taxon>Mycobacteriales</taxon>
        <taxon>Mycobacteriaceae</taxon>
        <taxon>Mycolicibacterium</taxon>
    </lineage>
</organism>
<reference evidence="7 8" key="1">
    <citation type="submission" date="2015-03" db="EMBL/GenBank/DDBJ databases">
        <authorList>
            <person name="Murphy D."/>
        </authorList>
    </citation>
    <scope>NUCLEOTIDE SEQUENCE [LARGE SCALE GENOMIC DNA]</scope>
    <source>
        <strain evidence="7 8">D16</strain>
    </source>
</reference>
<dbReference type="InterPro" id="IPR050856">
    <property type="entry name" value="Biotin_carboxylase_complex"/>
</dbReference>
<keyword evidence="5" id="KW-0092">Biotin</keyword>
<evidence type="ECO:0000256" key="3">
    <source>
        <dbReference type="ARBA" id="ARBA00022741"/>
    </source>
</evidence>
<evidence type="ECO:0000256" key="1">
    <source>
        <dbReference type="ARBA" id="ARBA00013263"/>
    </source>
</evidence>
<proteinExistence type="predicted"/>
<dbReference type="Pfam" id="PF00289">
    <property type="entry name" value="Biotin_carb_N"/>
    <property type="match status" value="1"/>
</dbReference>
<dbReference type="PANTHER" id="PTHR18866:SF33">
    <property type="entry name" value="METHYLCROTONOYL-COA CARBOXYLASE SUBUNIT ALPHA, MITOCHONDRIAL-RELATED"/>
    <property type="match status" value="1"/>
</dbReference>